<gene>
    <name evidence="1" type="ORF">EYF80_046728</name>
</gene>
<evidence type="ECO:0000313" key="2">
    <source>
        <dbReference type="Proteomes" id="UP000314294"/>
    </source>
</evidence>
<organism evidence="1 2">
    <name type="scientific">Liparis tanakae</name>
    <name type="common">Tanaka's snailfish</name>
    <dbReference type="NCBI Taxonomy" id="230148"/>
    <lineage>
        <taxon>Eukaryota</taxon>
        <taxon>Metazoa</taxon>
        <taxon>Chordata</taxon>
        <taxon>Craniata</taxon>
        <taxon>Vertebrata</taxon>
        <taxon>Euteleostomi</taxon>
        <taxon>Actinopterygii</taxon>
        <taxon>Neopterygii</taxon>
        <taxon>Teleostei</taxon>
        <taxon>Neoteleostei</taxon>
        <taxon>Acanthomorphata</taxon>
        <taxon>Eupercaria</taxon>
        <taxon>Perciformes</taxon>
        <taxon>Cottioidei</taxon>
        <taxon>Cottales</taxon>
        <taxon>Liparidae</taxon>
        <taxon>Liparis</taxon>
    </lineage>
</organism>
<name>A0A4Z2FQW2_9TELE</name>
<dbReference type="EMBL" id="SRLO01000991">
    <property type="protein sequence ID" value="TNN43094.1"/>
    <property type="molecule type" value="Genomic_DNA"/>
</dbReference>
<evidence type="ECO:0000313" key="1">
    <source>
        <dbReference type="EMBL" id="TNN43094.1"/>
    </source>
</evidence>
<reference evidence="1 2" key="1">
    <citation type="submission" date="2019-03" db="EMBL/GenBank/DDBJ databases">
        <title>First draft genome of Liparis tanakae, snailfish: a comprehensive survey of snailfish specific genes.</title>
        <authorList>
            <person name="Kim W."/>
            <person name="Song I."/>
            <person name="Jeong J.-H."/>
            <person name="Kim D."/>
            <person name="Kim S."/>
            <person name="Ryu S."/>
            <person name="Song J.Y."/>
            <person name="Lee S.K."/>
        </authorList>
    </citation>
    <scope>NUCLEOTIDE SEQUENCE [LARGE SCALE GENOMIC DNA]</scope>
    <source>
        <tissue evidence="1">Muscle</tissue>
    </source>
</reference>
<sequence>MKRGEECGDSYTCTHTAVLPPQAKHRFIRYHCGEASTAFDAHASESMRRPFFARRGFPLGRYPE</sequence>
<accession>A0A4Z2FQW2</accession>
<keyword evidence="2" id="KW-1185">Reference proteome</keyword>
<comment type="caution">
    <text evidence="1">The sequence shown here is derived from an EMBL/GenBank/DDBJ whole genome shotgun (WGS) entry which is preliminary data.</text>
</comment>
<dbReference type="AlphaFoldDB" id="A0A4Z2FQW2"/>
<proteinExistence type="predicted"/>
<protein>
    <submittedName>
        <fullName evidence="1">Uncharacterized protein</fullName>
    </submittedName>
</protein>
<dbReference type="Proteomes" id="UP000314294">
    <property type="component" value="Unassembled WGS sequence"/>
</dbReference>